<evidence type="ECO:0000256" key="3">
    <source>
        <dbReference type="RuleBase" id="RU004075"/>
    </source>
</evidence>
<dbReference type="AlphaFoldDB" id="A0A6J4PUY2"/>
<dbReference type="InterPro" id="IPR015424">
    <property type="entry name" value="PyrdxlP-dep_Trfase"/>
</dbReference>
<comment type="cofactor">
    <cofactor evidence="1 4">
        <name>pyridoxal 5'-phosphate</name>
        <dbReference type="ChEBI" id="CHEBI:597326"/>
    </cofactor>
</comment>
<dbReference type="Gene3D" id="3.40.640.10">
    <property type="entry name" value="Type I PLP-dependent aspartate aminotransferase-like (Major domain)"/>
    <property type="match status" value="1"/>
</dbReference>
<evidence type="ECO:0000256" key="2">
    <source>
        <dbReference type="ARBA" id="ARBA00022898"/>
    </source>
</evidence>
<comment type="similarity">
    <text evidence="3">Belongs to the class-V pyridoxal-phosphate-dependent aminotransferase family.</text>
</comment>
<proteinExistence type="inferred from homology"/>
<organism evidence="6">
    <name type="scientific">uncultured Ramlibacter sp</name>
    <dbReference type="NCBI Taxonomy" id="260755"/>
    <lineage>
        <taxon>Bacteria</taxon>
        <taxon>Pseudomonadati</taxon>
        <taxon>Pseudomonadota</taxon>
        <taxon>Betaproteobacteria</taxon>
        <taxon>Burkholderiales</taxon>
        <taxon>Comamonadaceae</taxon>
        <taxon>Ramlibacter</taxon>
        <taxon>environmental samples</taxon>
    </lineage>
</organism>
<dbReference type="Pfam" id="PF00266">
    <property type="entry name" value="Aminotran_5"/>
    <property type="match status" value="1"/>
</dbReference>
<dbReference type="PANTHER" id="PTHR43586:SF15">
    <property type="entry name" value="BLR3095 PROTEIN"/>
    <property type="match status" value="1"/>
</dbReference>
<evidence type="ECO:0000259" key="5">
    <source>
        <dbReference type="Pfam" id="PF00266"/>
    </source>
</evidence>
<name>A0A6J4PUY2_9BURK</name>
<keyword evidence="6" id="KW-0808">Transferase</keyword>
<protein>
    <submittedName>
        <fullName evidence="6">Cysteine desulfurase</fullName>
        <ecNumber evidence="6">2.8.1.7</ecNumber>
    </submittedName>
</protein>
<dbReference type="PROSITE" id="PS00595">
    <property type="entry name" value="AA_TRANSFER_CLASS_5"/>
    <property type="match status" value="1"/>
</dbReference>
<keyword evidence="2" id="KW-0663">Pyridoxal phosphate</keyword>
<gene>
    <name evidence="6" type="ORF">AVDCRST_MAG51-2173</name>
</gene>
<dbReference type="EMBL" id="CADCUX010000454">
    <property type="protein sequence ID" value="CAA9422942.1"/>
    <property type="molecule type" value="Genomic_DNA"/>
</dbReference>
<feature type="domain" description="Aminotransferase class V" evidence="5">
    <location>
        <begin position="67"/>
        <end position="388"/>
    </location>
</feature>
<dbReference type="InterPro" id="IPR015421">
    <property type="entry name" value="PyrdxlP-dep_Trfase_major"/>
</dbReference>
<dbReference type="GO" id="GO:0031071">
    <property type="term" value="F:cysteine desulfurase activity"/>
    <property type="evidence" value="ECO:0007669"/>
    <property type="project" value="UniProtKB-EC"/>
</dbReference>
<accession>A0A6J4PUY2</accession>
<dbReference type="InterPro" id="IPR020578">
    <property type="entry name" value="Aminotrans_V_PyrdxlP_BS"/>
</dbReference>
<dbReference type="EC" id="2.8.1.7" evidence="6"/>
<evidence type="ECO:0000256" key="1">
    <source>
        <dbReference type="ARBA" id="ARBA00001933"/>
    </source>
</evidence>
<reference evidence="6" key="1">
    <citation type="submission" date="2020-02" db="EMBL/GenBank/DDBJ databases">
        <authorList>
            <person name="Meier V. D."/>
        </authorList>
    </citation>
    <scope>NUCLEOTIDE SEQUENCE</scope>
    <source>
        <strain evidence="6">AVDCRST_MAG51</strain>
    </source>
</reference>
<dbReference type="Gene3D" id="3.90.1150.10">
    <property type="entry name" value="Aspartate Aminotransferase, domain 1"/>
    <property type="match status" value="1"/>
</dbReference>
<dbReference type="PANTHER" id="PTHR43586">
    <property type="entry name" value="CYSTEINE DESULFURASE"/>
    <property type="match status" value="1"/>
</dbReference>
<evidence type="ECO:0000256" key="4">
    <source>
        <dbReference type="RuleBase" id="RU004504"/>
    </source>
</evidence>
<evidence type="ECO:0000313" key="6">
    <source>
        <dbReference type="EMBL" id="CAA9422942.1"/>
    </source>
</evidence>
<dbReference type="InterPro" id="IPR000192">
    <property type="entry name" value="Aminotrans_V_dom"/>
</dbReference>
<dbReference type="InterPro" id="IPR015422">
    <property type="entry name" value="PyrdxlP-dep_Trfase_small"/>
</dbReference>
<sequence>MSTAYSPVLTEAETRAFEAARAKFPGALTQSYIDVASRGLMPGHAPQLAHDHLMDRVHGRADKKAYFRTVERARAGIARLLGAQPQDIAITKNISEGLNIVATAIDWRPGDEVFLCSGVEHPSNIYVWRNLENLGVKVRDFPAVEGEFPTDAVIHALEGRHQARVVTVSGTSFVPGLRADLDRLGAACRRAGARLVVDGAQSVGITHLDMARMPVDALSMSTQKGLCSVYGMGFLYVRQEFAQTLSPRYLSRFGVDIPATHEADYDPGPVKYQPGALRFDLGNYNFLGATLAADTLDLLNELGTAAVDRHVTALATRLAGNLADAGAPMHAAAAGRRANIVCIESRQGPGPVADLQQHLNDCNVKAALRRNVVRFSFHFYNNVADVEAAEAASATWLRKHARTLA</sequence>
<dbReference type="SUPFAM" id="SSF53383">
    <property type="entry name" value="PLP-dependent transferases"/>
    <property type="match status" value="1"/>
</dbReference>